<feature type="region of interest" description="Disordered" evidence="1">
    <location>
        <begin position="245"/>
        <end position="276"/>
    </location>
</feature>
<feature type="region of interest" description="Disordered" evidence="1">
    <location>
        <begin position="1"/>
        <end position="21"/>
    </location>
</feature>
<gene>
    <name evidence="2" type="ORF">LIER_42270</name>
</gene>
<protein>
    <submittedName>
        <fullName evidence="2">Uncharacterized protein</fullName>
    </submittedName>
</protein>
<evidence type="ECO:0000313" key="2">
    <source>
        <dbReference type="EMBL" id="GAA0180972.1"/>
    </source>
</evidence>
<organism evidence="2 3">
    <name type="scientific">Lithospermum erythrorhizon</name>
    <name type="common">Purple gromwell</name>
    <name type="synonym">Lithospermum officinale var. erythrorhizon</name>
    <dbReference type="NCBI Taxonomy" id="34254"/>
    <lineage>
        <taxon>Eukaryota</taxon>
        <taxon>Viridiplantae</taxon>
        <taxon>Streptophyta</taxon>
        <taxon>Embryophyta</taxon>
        <taxon>Tracheophyta</taxon>
        <taxon>Spermatophyta</taxon>
        <taxon>Magnoliopsida</taxon>
        <taxon>eudicotyledons</taxon>
        <taxon>Gunneridae</taxon>
        <taxon>Pentapetalae</taxon>
        <taxon>asterids</taxon>
        <taxon>lamiids</taxon>
        <taxon>Boraginales</taxon>
        <taxon>Boraginaceae</taxon>
        <taxon>Boraginoideae</taxon>
        <taxon>Lithospermeae</taxon>
        <taxon>Lithospermum</taxon>
    </lineage>
</organism>
<dbReference type="AlphaFoldDB" id="A0AAV3RM60"/>
<comment type="caution">
    <text evidence="2">The sequence shown here is derived from an EMBL/GenBank/DDBJ whole genome shotgun (WGS) entry which is preliminary data.</text>
</comment>
<reference evidence="2 3" key="1">
    <citation type="submission" date="2024-01" db="EMBL/GenBank/DDBJ databases">
        <title>The complete chloroplast genome sequence of Lithospermum erythrorhizon: insights into the phylogenetic relationship among Boraginaceae species and the maternal lineages of purple gromwells.</title>
        <authorList>
            <person name="Okada T."/>
            <person name="Watanabe K."/>
        </authorList>
    </citation>
    <scope>NUCLEOTIDE SEQUENCE [LARGE SCALE GENOMIC DNA]</scope>
</reference>
<name>A0AAV3RM60_LITER</name>
<evidence type="ECO:0000313" key="3">
    <source>
        <dbReference type="Proteomes" id="UP001454036"/>
    </source>
</evidence>
<accession>A0AAV3RM60</accession>
<dbReference type="EMBL" id="BAABME010028653">
    <property type="protein sequence ID" value="GAA0180972.1"/>
    <property type="molecule type" value="Genomic_DNA"/>
</dbReference>
<keyword evidence="3" id="KW-1185">Reference proteome</keyword>
<feature type="compositionally biased region" description="Basic residues" evidence="1">
    <location>
        <begin position="1"/>
        <end position="12"/>
    </location>
</feature>
<dbReference type="Proteomes" id="UP001454036">
    <property type="component" value="Unassembled WGS sequence"/>
</dbReference>
<feature type="compositionally biased region" description="Acidic residues" evidence="1">
    <location>
        <begin position="248"/>
        <end position="271"/>
    </location>
</feature>
<sequence length="311" mass="34076">MGKKAKKAKGKTKFSPLPTNDFFKDLETPPVQGLNPIASSVYHELEKVLPSTSRGFDGSPMSTPMAGLGKLVEGDVSVGAGKEDLRGSRGKWKKARGKKGYWAPVFDAIGPKGHPNLSLLVRLEHVKVGEVVTLDIEDVAHVEKPKGFCLAGYFSGKFSGLRAINQLKDSWKVYGHNFFECELLNSPAVDVGLASPVVPAGDPDDSDDVLEEVVPQEVVVDPKVEERFVREGLSYSEAFLSNLNPVGDSEEDLPDEAEDLGEELEPDVDDVGDSKEELERDDFIEVWVSFLDFPMEFTQRPLVHYVLSSVG</sequence>
<evidence type="ECO:0000256" key="1">
    <source>
        <dbReference type="SAM" id="MobiDB-lite"/>
    </source>
</evidence>
<proteinExistence type="predicted"/>